<gene>
    <name evidence="1" type="ORF">QEH59_03665</name>
</gene>
<dbReference type="EMBL" id="JARXIC010000004">
    <property type="protein sequence ID" value="MDQ8193507.1"/>
    <property type="molecule type" value="Genomic_DNA"/>
</dbReference>
<dbReference type="Proteomes" id="UP001243717">
    <property type="component" value="Unassembled WGS sequence"/>
</dbReference>
<proteinExistence type="predicted"/>
<keyword evidence="2" id="KW-1185">Reference proteome</keyword>
<comment type="caution">
    <text evidence="1">The sequence shown here is derived from an EMBL/GenBank/DDBJ whole genome shotgun (WGS) entry which is preliminary data.</text>
</comment>
<reference evidence="1 2" key="1">
    <citation type="submission" date="2023-04" db="EMBL/GenBank/DDBJ databases">
        <title>A novel bacteria isolated from coastal sediment.</title>
        <authorList>
            <person name="Liu X.-J."/>
            <person name="Du Z.-J."/>
        </authorList>
    </citation>
    <scope>NUCLEOTIDE SEQUENCE [LARGE SCALE GENOMIC DNA]</scope>
    <source>
        <strain evidence="1 2">SDUM461004</strain>
    </source>
</reference>
<accession>A0ABU1AFR1</accession>
<dbReference type="RefSeq" id="WP_308983996.1">
    <property type="nucleotide sequence ID" value="NZ_JARXIC010000004.1"/>
</dbReference>
<evidence type="ECO:0000313" key="1">
    <source>
        <dbReference type="EMBL" id="MDQ8193507.1"/>
    </source>
</evidence>
<organism evidence="1 2">
    <name type="scientific">Thalassobacterium sedimentorum</name>
    <dbReference type="NCBI Taxonomy" id="3041258"/>
    <lineage>
        <taxon>Bacteria</taxon>
        <taxon>Pseudomonadati</taxon>
        <taxon>Verrucomicrobiota</taxon>
        <taxon>Opitutia</taxon>
        <taxon>Puniceicoccales</taxon>
        <taxon>Coraliomargaritaceae</taxon>
        <taxon>Thalassobacterium</taxon>
    </lineage>
</organism>
<evidence type="ECO:0000313" key="2">
    <source>
        <dbReference type="Proteomes" id="UP001243717"/>
    </source>
</evidence>
<sequence>MYSKIKFVAVLVFLVTFLNSLKADDVSVRFACFGLNHDVNELDVYMNESDSIQVRIPRVGFSEIIDVGGRSLKIESGSLLSGTRSLEPAWLDIALPEEGGAFVILLMDVANQGIRPVVIPSDTDRFKAGDILFFNLSDSKVGVKLADESVVMNPYSKRVMTAPDVGKLESYQVQFFVDQESGAKIFGATRWQKQHKVRAYVFILRDVKSGRFTYKSMGEFVSDDS</sequence>
<name>A0ABU1AFR1_9BACT</name>
<protein>
    <submittedName>
        <fullName evidence="1">Uncharacterized protein</fullName>
    </submittedName>
</protein>